<organism evidence="2 3">
    <name type="scientific">Diutina rugosa</name>
    <name type="common">Yeast</name>
    <name type="synonym">Candida rugosa</name>
    <dbReference type="NCBI Taxonomy" id="5481"/>
    <lineage>
        <taxon>Eukaryota</taxon>
        <taxon>Fungi</taxon>
        <taxon>Dikarya</taxon>
        <taxon>Ascomycota</taxon>
        <taxon>Saccharomycotina</taxon>
        <taxon>Pichiomycetes</taxon>
        <taxon>Debaryomycetaceae</taxon>
        <taxon>Diutina</taxon>
    </lineage>
</organism>
<comment type="subcellular location">
    <subcellularLocation>
        <location evidence="1">Endoplasmic reticulum membrane</location>
    </subcellularLocation>
</comment>
<dbReference type="InterPro" id="IPR039698">
    <property type="entry name" value="Dfg10/SRD5A3"/>
</dbReference>
<keyword evidence="1" id="KW-0521">NADP</keyword>
<dbReference type="PANTHER" id="PTHR14624:SF0">
    <property type="entry name" value="POLYPRENOL REDUCTASE"/>
    <property type="match status" value="1"/>
</dbReference>
<dbReference type="GO" id="GO:0003865">
    <property type="term" value="F:3-oxo-5-alpha-steroid 4-dehydrogenase activity"/>
    <property type="evidence" value="ECO:0007669"/>
    <property type="project" value="TreeGrafter"/>
</dbReference>
<dbReference type="UniPathway" id="UPA00378"/>
<dbReference type="GO" id="GO:0102389">
    <property type="term" value="F:polyprenol reductase activity"/>
    <property type="evidence" value="ECO:0007669"/>
    <property type="project" value="UniProtKB-UniRule"/>
</dbReference>
<dbReference type="GO" id="GO:0016095">
    <property type="term" value="P:polyprenol catabolic process"/>
    <property type="evidence" value="ECO:0007669"/>
    <property type="project" value="UniProtKB-UniRule"/>
</dbReference>
<dbReference type="OMA" id="CITIVFR"/>
<comment type="similarity">
    <text evidence="1">Belongs to the steroid 5-alpha reductase family. Polyprenal reductase subfamily.</text>
</comment>
<gene>
    <name evidence="2" type="ORF">DIURU_003640</name>
</gene>
<dbReference type="RefSeq" id="XP_034011893.1">
    <property type="nucleotide sequence ID" value="XM_034156425.1"/>
</dbReference>
<keyword evidence="1" id="KW-0256">Endoplasmic reticulum</keyword>
<keyword evidence="3" id="KW-1185">Reference proteome</keyword>
<sequence length="294" mass="34148">MVLVALTEFPEVDAVYPLVFVIYAGLIGGILLMVAVPQVHQLLLYGKCGTNRLDTKQFRLTSWWSRLTVPKSSFTHYYVSLFGYCSAIWWTQRWWQPQTITLYDHDYSDGFRCITIVFRLMWFHSIRRVLECFLITKFSPTSRMNVAHYLLGMLHYLLLAVHTACSLTSLRPYANQANMTPTTSEYVLIGLFVLASLNQCWCHWHLASLVKYSIPKFWYTTSAHYTNEIELYVIWFILAVKSAVPTPYIWANYAIIATFVTVNLSVSSLQTYRYYREKFGPDLGLQYAIIPGFL</sequence>
<dbReference type="VEuPathDB" id="FungiDB:DIURU_003640"/>
<dbReference type="GeneID" id="54782291"/>
<keyword evidence="1" id="KW-0812">Transmembrane</keyword>
<dbReference type="Proteomes" id="UP000449547">
    <property type="component" value="Unassembled WGS sequence"/>
</dbReference>
<feature type="transmembrane region" description="Helical" evidence="1">
    <location>
        <begin position="225"/>
        <end position="244"/>
    </location>
</feature>
<dbReference type="AlphaFoldDB" id="A0A642ULI0"/>
<comment type="catalytic activity">
    <reaction evidence="1">
        <text>a di-trans,poly-cis-dolichal + NADP(+) = a di-trans,poly-cis-polyprenal + NADPH + H(+)</text>
        <dbReference type="Rhea" id="RHEA:80727"/>
        <dbReference type="Rhea" id="RHEA-COMP:19536"/>
        <dbReference type="Rhea" id="RHEA-COMP:19537"/>
        <dbReference type="ChEBI" id="CHEBI:15378"/>
        <dbReference type="ChEBI" id="CHEBI:57783"/>
        <dbReference type="ChEBI" id="CHEBI:58349"/>
        <dbReference type="ChEBI" id="CHEBI:231623"/>
        <dbReference type="ChEBI" id="CHEBI:231637"/>
        <dbReference type="EC" id="1.3.1.94"/>
    </reaction>
    <physiologicalReaction direction="right-to-left" evidence="1">
        <dbReference type="Rhea" id="RHEA:80729"/>
    </physiologicalReaction>
</comment>
<comment type="pathway">
    <text evidence="1">Protein modification; protein glycosylation.</text>
</comment>
<evidence type="ECO:0000313" key="3">
    <source>
        <dbReference type="Proteomes" id="UP000449547"/>
    </source>
</evidence>
<dbReference type="GO" id="GO:0005789">
    <property type="term" value="C:endoplasmic reticulum membrane"/>
    <property type="evidence" value="ECO:0007669"/>
    <property type="project" value="UniProtKB-SubCell"/>
</dbReference>
<comment type="caution">
    <text evidence="2">The sequence shown here is derived from an EMBL/GenBank/DDBJ whole genome shotgun (WGS) entry which is preliminary data.</text>
</comment>
<dbReference type="PANTHER" id="PTHR14624">
    <property type="entry name" value="DFG10 PROTEIN"/>
    <property type="match status" value="1"/>
</dbReference>
<proteinExistence type="inferred from homology"/>
<feature type="transmembrane region" description="Helical" evidence="1">
    <location>
        <begin position="153"/>
        <end position="174"/>
    </location>
</feature>
<evidence type="ECO:0000256" key="1">
    <source>
        <dbReference type="RuleBase" id="RU367081"/>
    </source>
</evidence>
<keyword evidence="1" id="KW-0560">Oxidoreductase</keyword>
<feature type="transmembrane region" description="Helical" evidence="1">
    <location>
        <begin position="15"/>
        <end position="36"/>
    </location>
</feature>
<keyword evidence="1" id="KW-1133">Transmembrane helix</keyword>
<dbReference type="OrthoDB" id="541710at2759"/>
<dbReference type="GO" id="GO:0160198">
    <property type="term" value="F:polyprenal reductase activity"/>
    <property type="evidence" value="ECO:0007669"/>
    <property type="project" value="UniProtKB-EC"/>
</dbReference>
<dbReference type="EMBL" id="SWFT01000105">
    <property type="protein sequence ID" value="KAA8901270.1"/>
    <property type="molecule type" value="Genomic_DNA"/>
</dbReference>
<accession>A0A642ULI0</accession>
<keyword evidence="1" id="KW-0472">Membrane</keyword>
<feature type="transmembrane region" description="Helical" evidence="1">
    <location>
        <begin position="250"/>
        <end position="269"/>
    </location>
</feature>
<name>A0A642ULI0_DIURU</name>
<protein>
    <recommendedName>
        <fullName evidence="1">Polyprenal reductase</fullName>
        <ecNumber evidence="1">1.3.1.94</ecNumber>
    </recommendedName>
</protein>
<dbReference type="EC" id="1.3.1.94" evidence="1"/>
<dbReference type="GO" id="GO:0006488">
    <property type="term" value="P:dolichol-linked oligosaccharide biosynthetic process"/>
    <property type="evidence" value="ECO:0007669"/>
    <property type="project" value="UniProtKB-UniRule"/>
</dbReference>
<feature type="transmembrane region" description="Helical" evidence="1">
    <location>
        <begin position="186"/>
        <end position="204"/>
    </location>
</feature>
<comment type="function">
    <text evidence="1">Plays a key role in early steps of protein N-linked glycosylation by being involved in the conversion of polyprenol into dolichol. Acts as a polyprenal reductase that mediates the reduction of polyprenal into dolichal in a NADP-dependent mechanism. Dolichols are required for the synthesis of dolichol-linked monosaccharides and the oligosaccharide precursor used for N-glycosylation.</text>
</comment>
<evidence type="ECO:0000313" key="2">
    <source>
        <dbReference type="EMBL" id="KAA8901270.1"/>
    </source>
</evidence>
<reference evidence="2 3" key="1">
    <citation type="submission" date="2019-07" db="EMBL/GenBank/DDBJ databases">
        <title>Genome assembly of two rare yeast pathogens: Diutina rugosa and Trichomonascus ciferrii.</title>
        <authorList>
            <person name="Mixao V."/>
            <person name="Saus E."/>
            <person name="Hansen A."/>
            <person name="Lass-Flor C."/>
            <person name="Gabaldon T."/>
        </authorList>
    </citation>
    <scope>NUCLEOTIDE SEQUENCE [LARGE SCALE GENOMIC DNA]</scope>
    <source>
        <strain evidence="2 3">CBS 613</strain>
    </source>
</reference>